<dbReference type="EMBL" id="GBRH01227972">
    <property type="protein sequence ID" value="JAD69923.1"/>
    <property type="molecule type" value="Transcribed_RNA"/>
</dbReference>
<evidence type="ECO:0000313" key="1">
    <source>
        <dbReference type="EMBL" id="JAD69923.1"/>
    </source>
</evidence>
<reference evidence="1" key="1">
    <citation type="submission" date="2014-09" db="EMBL/GenBank/DDBJ databases">
        <authorList>
            <person name="Magalhaes I.L.F."/>
            <person name="Oliveira U."/>
            <person name="Santos F.R."/>
            <person name="Vidigal T.H.D.A."/>
            <person name="Brescovit A.D."/>
            <person name="Santos A.J."/>
        </authorList>
    </citation>
    <scope>NUCLEOTIDE SEQUENCE</scope>
    <source>
        <tissue evidence="1">Shoot tissue taken approximately 20 cm above the soil surface</tissue>
    </source>
</reference>
<name>A0A0A9C633_ARUDO</name>
<accession>A0A0A9C633</accession>
<organism evidence="1">
    <name type="scientific">Arundo donax</name>
    <name type="common">Giant reed</name>
    <name type="synonym">Donax arundinaceus</name>
    <dbReference type="NCBI Taxonomy" id="35708"/>
    <lineage>
        <taxon>Eukaryota</taxon>
        <taxon>Viridiplantae</taxon>
        <taxon>Streptophyta</taxon>
        <taxon>Embryophyta</taxon>
        <taxon>Tracheophyta</taxon>
        <taxon>Spermatophyta</taxon>
        <taxon>Magnoliopsida</taxon>
        <taxon>Liliopsida</taxon>
        <taxon>Poales</taxon>
        <taxon>Poaceae</taxon>
        <taxon>PACMAD clade</taxon>
        <taxon>Arundinoideae</taxon>
        <taxon>Arundineae</taxon>
        <taxon>Arundo</taxon>
    </lineage>
</organism>
<dbReference type="AlphaFoldDB" id="A0A0A9C633"/>
<reference evidence="1" key="2">
    <citation type="journal article" date="2015" name="Data Brief">
        <title>Shoot transcriptome of the giant reed, Arundo donax.</title>
        <authorList>
            <person name="Barrero R.A."/>
            <person name="Guerrero F.D."/>
            <person name="Moolhuijzen P."/>
            <person name="Goolsby J.A."/>
            <person name="Tidwell J."/>
            <person name="Bellgard S.E."/>
            <person name="Bellgard M.I."/>
        </authorList>
    </citation>
    <scope>NUCLEOTIDE SEQUENCE</scope>
    <source>
        <tissue evidence="1">Shoot tissue taken approximately 20 cm above the soil surface</tissue>
    </source>
</reference>
<proteinExistence type="predicted"/>
<protein>
    <submittedName>
        <fullName evidence="1">Uncharacterized protein</fullName>
    </submittedName>
</protein>
<sequence>MQISLREKAHQEQLGFEPN</sequence>